<organism evidence="5 8">
    <name type="scientific">Natrinema hispanicum</name>
    <dbReference type="NCBI Taxonomy" id="392421"/>
    <lineage>
        <taxon>Archaea</taxon>
        <taxon>Methanobacteriati</taxon>
        <taxon>Methanobacteriota</taxon>
        <taxon>Stenosarchaea group</taxon>
        <taxon>Halobacteria</taxon>
        <taxon>Halobacteriales</taxon>
        <taxon>Natrialbaceae</taxon>
        <taxon>Natrinema</taxon>
    </lineage>
</organism>
<protein>
    <submittedName>
        <fullName evidence="5">Site-specific DNA recombinase</fullName>
    </submittedName>
</protein>
<accession>A0A1G6ZCC9</accession>
<dbReference type="Proteomes" id="UP000324021">
    <property type="component" value="Unassembled WGS sequence"/>
</dbReference>
<evidence type="ECO:0000313" key="6">
    <source>
        <dbReference type="EMBL" id="SEU15209.1"/>
    </source>
</evidence>
<dbReference type="PROSITE" id="PS00397">
    <property type="entry name" value="RECOMBINASES_1"/>
    <property type="match status" value="1"/>
</dbReference>
<dbReference type="CDD" id="cd03768">
    <property type="entry name" value="SR_ResInv"/>
    <property type="match status" value="1"/>
</dbReference>
<keyword evidence="7" id="KW-1185">Reference proteome</keyword>
<dbReference type="SMART" id="SM00857">
    <property type="entry name" value="Resolvase"/>
    <property type="match status" value="1"/>
</dbReference>
<dbReference type="Proteomes" id="UP000199320">
    <property type="component" value="Unassembled WGS sequence"/>
</dbReference>
<gene>
    <name evidence="6" type="ORF">SAMN04488694_1755</name>
    <name evidence="5" type="ORF">SAMN05192552_10952</name>
</gene>
<evidence type="ECO:0000256" key="2">
    <source>
        <dbReference type="ARBA" id="ARBA00023125"/>
    </source>
</evidence>
<evidence type="ECO:0000313" key="7">
    <source>
        <dbReference type="Proteomes" id="UP000199320"/>
    </source>
</evidence>
<keyword evidence="2" id="KW-0238">DNA-binding</keyword>
<sequence length="246" mass="28395">MGETPDCRNVAAYVRVSTADQDAEKQRDSIVSKYEEDNITWFVDVESGASLARDQYNDLRDELDEYDVVVSTEIDRLGRSFSELASFVEELRDRGIGLDLVEQPVDTTGKEDWMGDLMLNILITFADAERRMIKDRVQQGIDKARRDGKRVGRPPFGYDVEDGFMYQVPDEYARAQNFIREVKKGRSKRATAEFFEIPESAIQSILKRSEQNYEIAFDNNEWRIERAKVEAGEKDLKPLERGSHDF</sequence>
<keyword evidence="3" id="KW-0233">DNA recombination</keyword>
<dbReference type="EMBL" id="FMZP01000095">
    <property type="protein sequence ID" value="SDE00122.1"/>
    <property type="molecule type" value="Genomic_DNA"/>
</dbReference>
<dbReference type="GO" id="GO:0015074">
    <property type="term" value="P:DNA integration"/>
    <property type="evidence" value="ECO:0007669"/>
    <property type="project" value="UniProtKB-KW"/>
</dbReference>
<dbReference type="InterPro" id="IPR006118">
    <property type="entry name" value="Recombinase_CS"/>
</dbReference>
<reference evidence="7 8" key="1">
    <citation type="submission" date="2016-10" db="EMBL/GenBank/DDBJ databases">
        <authorList>
            <person name="Varghese N."/>
            <person name="Submissions S."/>
        </authorList>
    </citation>
    <scope>NUCLEOTIDE SEQUENCE [LARGE SCALE GENOMIC DNA]</scope>
    <source>
        <strain evidence="5 8">CDM_1</strain>
        <strain evidence="7">CDM_6</strain>
    </source>
</reference>
<feature type="domain" description="Resolvase/invertase-type recombinase catalytic" evidence="4">
    <location>
        <begin position="9"/>
        <end position="148"/>
    </location>
</feature>
<dbReference type="PROSITE" id="PS51736">
    <property type="entry name" value="RECOMBINASES_3"/>
    <property type="match status" value="1"/>
</dbReference>
<dbReference type="InterPro" id="IPR006119">
    <property type="entry name" value="Resolv_N"/>
</dbReference>
<dbReference type="RefSeq" id="WP_092936221.1">
    <property type="nucleotide sequence ID" value="NZ_FMZP01000095.1"/>
</dbReference>
<evidence type="ECO:0000256" key="3">
    <source>
        <dbReference type="ARBA" id="ARBA00023172"/>
    </source>
</evidence>
<evidence type="ECO:0000313" key="8">
    <source>
        <dbReference type="Proteomes" id="UP000324021"/>
    </source>
</evidence>
<keyword evidence="1" id="KW-0229">DNA integration</keyword>
<reference evidence="6" key="2">
    <citation type="submission" date="2016-10" db="EMBL/GenBank/DDBJ databases">
        <authorList>
            <person name="de Groot N.N."/>
        </authorList>
    </citation>
    <scope>NUCLEOTIDE SEQUENCE [LARGE SCALE GENOMIC DNA]</scope>
    <source>
        <strain evidence="6">CDM_6</strain>
    </source>
</reference>
<dbReference type="PANTHER" id="PTHR30461">
    <property type="entry name" value="DNA-INVERTASE FROM LAMBDOID PROPHAGE"/>
    <property type="match status" value="1"/>
</dbReference>
<evidence type="ECO:0000259" key="4">
    <source>
        <dbReference type="PROSITE" id="PS51736"/>
    </source>
</evidence>
<dbReference type="OrthoDB" id="24728at2157"/>
<evidence type="ECO:0000313" key="5">
    <source>
        <dbReference type="EMBL" id="SDE00122.1"/>
    </source>
</evidence>
<dbReference type="AlphaFoldDB" id="A0A1G6ZCC9"/>
<dbReference type="Gene3D" id="3.40.50.1390">
    <property type="entry name" value="Resolvase, N-terminal catalytic domain"/>
    <property type="match status" value="1"/>
</dbReference>
<dbReference type="Pfam" id="PF00239">
    <property type="entry name" value="Resolvase"/>
    <property type="match status" value="1"/>
</dbReference>
<dbReference type="GO" id="GO:0000150">
    <property type="term" value="F:DNA strand exchange activity"/>
    <property type="evidence" value="ECO:0007669"/>
    <property type="project" value="InterPro"/>
</dbReference>
<dbReference type="STRING" id="392421.SAMN04488694_1755"/>
<dbReference type="InterPro" id="IPR050639">
    <property type="entry name" value="SSR_resolvase"/>
</dbReference>
<proteinExistence type="predicted"/>
<evidence type="ECO:0000256" key="1">
    <source>
        <dbReference type="ARBA" id="ARBA00022908"/>
    </source>
</evidence>
<name>A0A1G6ZCC9_9EURY</name>
<dbReference type="PANTHER" id="PTHR30461:SF2">
    <property type="entry name" value="SERINE RECOMBINASE PINE-RELATED"/>
    <property type="match status" value="1"/>
</dbReference>
<dbReference type="GO" id="GO:0003677">
    <property type="term" value="F:DNA binding"/>
    <property type="evidence" value="ECO:0007669"/>
    <property type="project" value="UniProtKB-KW"/>
</dbReference>
<dbReference type="EMBL" id="FOIC01000075">
    <property type="protein sequence ID" value="SEU15209.1"/>
    <property type="molecule type" value="Genomic_DNA"/>
</dbReference>
<dbReference type="SUPFAM" id="SSF53041">
    <property type="entry name" value="Resolvase-like"/>
    <property type="match status" value="1"/>
</dbReference>
<dbReference type="InterPro" id="IPR036162">
    <property type="entry name" value="Resolvase-like_N_sf"/>
</dbReference>